<evidence type="ECO:0000259" key="3">
    <source>
        <dbReference type="Pfam" id="PF13439"/>
    </source>
</evidence>
<feature type="transmembrane region" description="Helical" evidence="1">
    <location>
        <begin position="76"/>
        <end position="98"/>
    </location>
</feature>
<keyword evidence="1" id="KW-0812">Transmembrane</keyword>
<protein>
    <submittedName>
        <fullName evidence="4">Glycosyltransferase family 4 protein</fullName>
    </submittedName>
</protein>
<dbReference type="InterPro" id="IPR028098">
    <property type="entry name" value="Glyco_trans_4-like_N"/>
</dbReference>
<proteinExistence type="predicted"/>
<dbReference type="PANTHER" id="PTHR12526:SF630">
    <property type="entry name" value="GLYCOSYLTRANSFERASE"/>
    <property type="match status" value="1"/>
</dbReference>
<gene>
    <name evidence="4" type="ORF">LNQ49_09055</name>
</gene>
<dbReference type="InterPro" id="IPR001296">
    <property type="entry name" value="Glyco_trans_1"/>
</dbReference>
<sequence length="402" mass="46747">MRICFFTENYYIGGLDTFIINLVNHWPNEKDEITIICNKSHPGLNILKNRITRLNVTVKSHDLLMSKDIEFELKNVFNVFFKIFFFIFRYILFLWHILNLRKVVKVDDYDELLVINGGYPGGYSCRAMSIFWGIFKKKKSIHNFHNFATSPRVIVRFIENYIDYFVQKHTKYFVTVSKTCENSLSKRKSIKNHEGLRFIYNGININNNVLPVDIRGELSLNANSKICLILATYEERKGHKFLIDSFQKVFESKSDVFLVCCGYGSDEEFKNVEDYIKEKNLSSKIFMYNYREDGIGILSVSDLLVISSKEFESFGLTAIEGMKYKIPVISTNTGGLKEVIKDGEGGFLYDYGDNDGFAKKIIELLNNESLCIEQGELGYKRFNELFHASVMAQKYWELLVLE</sequence>
<keyword evidence="1" id="KW-1133">Transmembrane helix</keyword>
<organism evidence="4 5">
    <name type="scientific">Flavobacterium pisciphilum</name>
    <dbReference type="NCBI Taxonomy" id="2893755"/>
    <lineage>
        <taxon>Bacteria</taxon>
        <taxon>Pseudomonadati</taxon>
        <taxon>Bacteroidota</taxon>
        <taxon>Flavobacteriia</taxon>
        <taxon>Flavobacteriales</taxon>
        <taxon>Flavobacteriaceae</taxon>
        <taxon>Flavobacterium</taxon>
    </lineage>
</organism>
<dbReference type="RefSeq" id="WP_229988440.1">
    <property type="nucleotide sequence ID" value="NZ_JAJJMO010000001.1"/>
</dbReference>
<dbReference type="Proteomes" id="UP001430919">
    <property type="component" value="Unassembled WGS sequence"/>
</dbReference>
<reference evidence="4" key="1">
    <citation type="submission" date="2021-11" db="EMBL/GenBank/DDBJ databases">
        <title>Description of novel Flavobacterium species.</title>
        <authorList>
            <person name="Saticioglu I.B."/>
            <person name="Ay H."/>
            <person name="Altun S."/>
            <person name="Duman M."/>
        </authorList>
    </citation>
    <scope>NUCLEOTIDE SEQUENCE</scope>
    <source>
        <strain evidence="4">F-65</strain>
    </source>
</reference>
<evidence type="ECO:0000313" key="4">
    <source>
        <dbReference type="EMBL" id="MCC9071726.1"/>
    </source>
</evidence>
<dbReference type="Pfam" id="PF00534">
    <property type="entry name" value="Glycos_transf_1"/>
    <property type="match status" value="1"/>
</dbReference>
<dbReference type="PANTHER" id="PTHR12526">
    <property type="entry name" value="GLYCOSYLTRANSFERASE"/>
    <property type="match status" value="1"/>
</dbReference>
<dbReference type="Pfam" id="PF13439">
    <property type="entry name" value="Glyco_transf_4"/>
    <property type="match status" value="1"/>
</dbReference>
<name>A0ABS8MU73_9FLAO</name>
<keyword evidence="1" id="KW-0472">Membrane</keyword>
<feature type="transmembrane region" description="Helical" evidence="1">
    <location>
        <begin position="118"/>
        <end position="135"/>
    </location>
</feature>
<dbReference type="SUPFAM" id="SSF53756">
    <property type="entry name" value="UDP-Glycosyltransferase/glycogen phosphorylase"/>
    <property type="match status" value="1"/>
</dbReference>
<evidence type="ECO:0000313" key="5">
    <source>
        <dbReference type="Proteomes" id="UP001430919"/>
    </source>
</evidence>
<comment type="caution">
    <text evidence="4">The sequence shown here is derived from an EMBL/GenBank/DDBJ whole genome shotgun (WGS) entry which is preliminary data.</text>
</comment>
<keyword evidence="5" id="KW-1185">Reference proteome</keyword>
<feature type="domain" description="Glycosyltransferase subfamily 4-like N-terminal" evidence="3">
    <location>
        <begin position="12"/>
        <end position="206"/>
    </location>
</feature>
<accession>A0ABS8MU73</accession>
<feature type="domain" description="Glycosyl transferase family 1" evidence="2">
    <location>
        <begin position="215"/>
        <end position="380"/>
    </location>
</feature>
<dbReference type="EMBL" id="JAJJMO010000001">
    <property type="protein sequence ID" value="MCC9071726.1"/>
    <property type="molecule type" value="Genomic_DNA"/>
</dbReference>
<evidence type="ECO:0000259" key="2">
    <source>
        <dbReference type="Pfam" id="PF00534"/>
    </source>
</evidence>
<dbReference type="Gene3D" id="3.40.50.2000">
    <property type="entry name" value="Glycogen Phosphorylase B"/>
    <property type="match status" value="2"/>
</dbReference>
<dbReference type="CDD" id="cd03801">
    <property type="entry name" value="GT4_PimA-like"/>
    <property type="match status" value="1"/>
</dbReference>
<evidence type="ECO:0000256" key="1">
    <source>
        <dbReference type="SAM" id="Phobius"/>
    </source>
</evidence>